<organism evidence="4 5">
    <name type="scientific">Zasmidium cellare</name>
    <name type="common">Wine cellar mold</name>
    <name type="synonym">Racodium cellare</name>
    <dbReference type="NCBI Taxonomy" id="395010"/>
    <lineage>
        <taxon>Eukaryota</taxon>
        <taxon>Fungi</taxon>
        <taxon>Dikarya</taxon>
        <taxon>Ascomycota</taxon>
        <taxon>Pezizomycotina</taxon>
        <taxon>Dothideomycetes</taxon>
        <taxon>Dothideomycetidae</taxon>
        <taxon>Mycosphaerellales</taxon>
        <taxon>Mycosphaerellaceae</taxon>
        <taxon>Zasmidium</taxon>
    </lineage>
</organism>
<feature type="domain" description="USP" evidence="3">
    <location>
        <begin position="433"/>
        <end position="786"/>
    </location>
</feature>
<dbReference type="Gene3D" id="3.90.70.10">
    <property type="entry name" value="Cysteine proteinases"/>
    <property type="match status" value="1"/>
</dbReference>
<accession>A0ABR0F412</accession>
<reference evidence="4 5" key="1">
    <citation type="journal article" date="2023" name="G3 (Bethesda)">
        <title>A chromosome-level genome assembly of Zasmidium syzygii isolated from banana leaves.</title>
        <authorList>
            <person name="van Westerhoven A.C."/>
            <person name="Mehrabi R."/>
            <person name="Talebi R."/>
            <person name="Steentjes M.B.F."/>
            <person name="Corcolon B."/>
            <person name="Chong P.A."/>
            <person name="Kema G.H.J."/>
            <person name="Seidl M.F."/>
        </authorList>
    </citation>
    <scope>NUCLEOTIDE SEQUENCE [LARGE SCALE GENOMIC DNA]</scope>
    <source>
        <strain evidence="4 5">P124</strain>
    </source>
</reference>
<dbReference type="EMBL" id="JAXOVC010000001">
    <property type="protein sequence ID" value="KAK4508699.1"/>
    <property type="molecule type" value="Genomic_DNA"/>
</dbReference>
<evidence type="ECO:0000256" key="2">
    <source>
        <dbReference type="SAM" id="MobiDB-lite"/>
    </source>
</evidence>
<name>A0ABR0F412_ZASCE</name>
<feature type="region of interest" description="Disordered" evidence="2">
    <location>
        <begin position="142"/>
        <end position="371"/>
    </location>
</feature>
<feature type="region of interest" description="Disordered" evidence="2">
    <location>
        <begin position="413"/>
        <end position="433"/>
    </location>
</feature>
<dbReference type="Proteomes" id="UP001305779">
    <property type="component" value="Unassembled WGS sequence"/>
</dbReference>
<dbReference type="Pfam" id="PF00443">
    <property type="entry name" value="UCH"/>
    <property type="match status" value="1"/>
</dbReference>
<dbReference type="InterPro" id="IPR028889">
    <property type="entry name" value="USP"/>
</dbReference>
<dbReference type="PROSITE" id="PS50235">
    <property type="entry name" value="USP_3"/>
    <property type="match status" value="1"/>
</dbReference>
<evidence type="ECO:0000313" key="5">
    <source>
        <dbReference type="Proteomes" id="UP001305779"/>
    </source>
</evidence>
<sequence length="788" mass="86876">MAPYRAVAQLPAQPLTEDGIVQLQKEILDHQESVQSHTKDHEKTAADLAKYERRLRQIQAGKAEYSEKYTLRRINTFKTTMYIAKAAIEKEERMIKFKQNRIDTNEEVAKAYNEAEAVRKAKWDAAKEARLNPVHPLFGRRLANAPKPKITKRIPAVTNRPLPSKPTSNKDPLHKTAQDAGVKKQTSSSAAKKTVETSVREKVMSERAIAEQQAEKKTECANSSSKEGGIKSESLKSGQSASEAPSKKPVNTSTVSDSNSKAKKRKLTDCPSQEEQGAAKKARSSPEQTEEKIETKPLKKNSSNSSTAEGKEGESEASASKKRSAPSDDDNEISPPAKKFQQSSESDLAKAGDNFVPQKTTTSKALKSSGKKTIVANGQDVRVFFKEKNRPKGQWTTKTAGEAWVRGIKEPEHMIEASNPRSDKTNGDGQSPRGLLNPHNACFANSAIQALNAVLTDEQVETLRGDGDLSLFGVPYKKLMQTTDQPGKEPAGIPELRSNISMTAAMYGNVKVAPYLGQLLIDLRNGASHKSKKNEGEKFVSPVLFQQVFSYGCGESDARLRFRCSTQEDAQEYMMAVIDAVIEEGHAFMRDFFKITKTITKKCTACGLESVGEQADMAVSVTPTKGTNTVQEAESKTQLRLAEVLHGRLNETTRPKEYKCEKCGTSDAREDISSVTKLSDHIVVHVERSGSEKRKNEAAARMFKDETAIEWAAEGTQFQFDDAQYEVAAAIRHKGDKPTAGHYEAFVKQNGTWNQLDDKNVREAVTVQQMADGKAGQCAVFVLRKLLQ</sequence>
<protein>
    <recommendedName>
        <fullName evidence="3">USP domain-containing protein</fullName>
    </recommendedName>
</protein>
<gene>
    <name evidence="4" type="ORF">PRZ48_002438</name>
</gene>
<evidence type="ECO:0000313" key="4">
    <source>
        <dbReference type="EMBL" id="KAK4508699.1"/>
    </source>
</evidence>
<feature type="compositionally biased region" description="Polar residues" evidence="2">
    <location>
        <begin position="239"/>
        <end position="259"/>
    </location>
</feature>
<keyword evidence="1" id="KW-0175">Coiled coil</keyword>
<dbReference type="CDD" id="cd02257">
    <property type="entry name" value="Peptidase_C19"/>
    <property type="match status" value="1"/>
</dbReference>
<comment type="caution">
    <text evidence="4">The sequence shown here is derived from an EMBL/GenBank/DDBJ whole genome shotgun (WGS) entry which is preliminary data.</text>
</comment>
<feature type="compositionally biased region" description="Basic and acidic residues" evidence="2">
    <location>
        <begin position="413"/>
        <end position="426"/>
    </location>
</feature>
<dbReference type="InterPro" id="IPR038765">
    <property type="entry name" value="Papain-like_cys_pep_sf"/>
</dbReference>
<feature type="compositionally biased region" description="Low complexity" evidence="2">
    <location>
        <begin position="183"/>
        <end position="192"/>
    </location>
</feature>
<dbReference type="SUPFAM" id="SSF54001">
    <property type="entry name" value="Cysteine proteinases"/>
    <property type="match status" value="1"/>
</dbReference>
<evidence type="ECO:0000259" key="3">
    <source>
        <dbReference type="PROSITE" id="PS50235"/>
    </source>
</evidence>
<feature type="compositionally biased region" description="Basic and acidic residues" evidence="2">
    <location>
        <begin position="193"/>
        <end position="219"/>
    </location>
</feature>
<dbReference type="InterPro" id="IPR001394">
    <property type="entry name" value="Peptidase_C19_UCH"/>
</dbReference>
<dbReference type="PANTHER" id="PTHR24006">
    <property type="entry name" value="UBIQUITIN CARBOXYL-TERMINAL HYDROLASE"/>
    <property type="match status" value="1"/>
</dbReference>
<evidence type="ECO:0000256" key="1">
    <source>
        <dbReference type="SAM" id="Coils"/>
    </source>
</evidence>
<keyword evidence="5" id="KW-1185">Reference proteome</keyword>
<feature type="compositionally biased region" description="Polar residues" evidence="2">
    <location>
        <begin position="357"/>
        <end position="366"/>
    </location>
</feature>
<feature type="coiled-coil region" evidence="1">
    <location>
        <begin position="20"/>
        <end position="108"/>
    </location>
</feature>
<proteinExistence type="predicted"/>
<dbReference type="InterPro" id="IPR050164">
    <property type="entry name" value="Peptidase_C19"/>
</dbReference>